<dbReference type="KEGG" id="dgr:6567352"/>
<dbReference type="FunFam" id="1.20.1050.10:FF:000007">
    <property type="entry name" value="Glutathione S-transferase 1-1"/>
    <property type="match status" value="1"/>
</dbReference>
<dbReference type="PANTHER" id="PTHR43969">
    <property type="entry name" value="GLUTATHIONE S TRANSFERASE D10, ISOFORM A-RELATED"/>
    <property type="match status" value="1"/>
</dbReference>
<dbReference type="OrthoDB" id="2309723at2759"/>
<dbReference type="Gene3D" id="1.20.1050.10">
    <property type="match status" value="1"/>
</dbReference>
<dbReference type="Gene3D" id="3.40.30.10">
    <property type="entry name" value="Glutaredoxin"/>
    <property type="match status" value="1"/>
</dbReference>
<dbReference type="SUPFAM" id="SSF47616">
    <property type="entry name" value="GST C-terminal domain-like"/>
    <property type="match status" value="1"/>
</dbReference>
<dbReference type="Pfam" id="PF02798">
    <property type="entry name" value="GST_N"/>
    <property type="match status" value="1"/>
</dbReference>
<dbReference type="HOGENOM" id="CLU_011226_2_1_1"/>
<dbReference type="STRING" id="7222.B4JS31"/>
<comment type="subunit">
    <text evidence="1">Homodimer.</text>
</comment>
<gene>
    <name evidence="5" type="primary">Dgri\GH18970</name>
    <name evidence="5" type="ORF">Dgri_GH18970</name>
</gene>
<dbReference type="CDD" id="cd03177">
    <property type="entry name" value="GST_C_Delta_Epsilon"/>
    <property type="match status" value="1"/>
</dbReference>
<dbReference type="InterPro" id="IPR004045">
    <property type="entry name" value="Glutathione_S-Trfase_N"/>
</dbReference>
<dbReference type="CDD" id="cd03045">
    <property type="entry name" value="GST_N_Delta_Epsilon"/>
    <property type="match status" value="1"/>
</dbReference>
<dbReference type="InterPro" id="IPR004046">
    <property type="entry name" value="GST_C"/>
</dbReference>
<dbReference type="PhylomeDB" id="B4JS31"/>
<dbReference type="PROSITE" id="PS50404">
    <property type="entry name" value="GST_NTER"/>
    <property type="match status" value="1"/>
</dbReference>
<evidence type="ECO:0000256" key="2">
    <source>
        <dbReference type="RuleBase" id="RU003494"/>
    </source>
</evidence>
<dbReference type="OMA" id="PYGPNPW"/>
<evidence type="ECO:0000313" key="6">
    <source>
        <dbReference type="Proteomes" id="UP000001070"/>
    </source>
</evidence>
<dbReference type="SFLD" id="SFLDS00019">
    <property type="entry name" value="Glutathione_Transferase_(cytos"/>
    <property type="match status" value="1"/>
</dbReference>
<evidence type="ECO:0000259" key="4">
    <source>
        <dbReference type="PROSITE" id="PS50405"/>
    </source>
</evidence>
<dbReference type="FunFam" id="3.40.30.10:FF:000034">
    <property type="entry name" value="glutathione S-transferase 1"/>
    <property type="match status" value="1"/>
</dbReference>
<feature type="domain" description="GST C-terminal" evidence="4">
    <location>
        <begin position="86"/>
        <end position="212"/>
    </location>
</feature>
<dbReference type="PANTHER" id="PTHR43969:SF9">
    <property type="entry name" value="GLUTATHIONE S TRANSFERASE D10, ISOFORM A-RELATED"/>
    <property type="match status" value="1"/>
</dbReference>
<dbReference type="InParanoid" id="B4JS31"/>
<dbReference type="SFLD" id="SFLDG00358">
    <property type="entry name" value="Main_(cytGST)"/>
    <property type="match status" value="1"/>
</dbReference>
<dbReference type="InterPro" id="IPR036282">
    <property type="entry name" value="Glutathione-S-Trfase_C_sf"/>
</dbReference>
<evidence type="ECO:0000313" key="5">
    <source>
        <dbReference type="EMBL" id="EDV94571.1"/>
    </source>
</evidence>
<comment type="similarity">
    <text evidence="2">Belongs to the GST superfamily.</text>
</comment>
<dbReference type="InterPro" id="IPR036249">
    <property type="entry name" value="Thioredoxin-like_sf"/>
</dbReference>
<evidence type="ECO:0000259" key="3">
    <source>
        <dbReference type="PROSITE" id="PS50404"/>
    </source>
</evidence>
<dbReference type="GO" id="GO:0006749">
    <property type="term" value="P:glutathione metabolic process"/>
    <property type="evidence" value="ECO:0007669"/>
    <property type="project" value="TreeGrafter"/>
</dbReference>
<reference evidence="5 6" key="1">
    <citation type="journal article" date="2007" name="Nature">
        <title>Evolution of genes and genomes on the Drosophila phylogeny.</title>
        <authorList>
            <consortium name="Drosophila 12 Genomes Consortium"/>
            <person name="Clark A.G."/>
            <person name="Eisen M.B."/>
            <person name="Smith D.R."/>
            <person name="Bergman C.M."/>
            <person name="Oliver B."/>
            <person name="Markow T.A."/>
            <person name="Kaufman T.C."/>
            <person name="Kellis M."/>
            <person name="Gelbart W."/>
            <person name="Iyer V.N."/>
            <person name="Pollard D.A."/>
            <person name="Sackton T.B."/>
            <person name="Larracuente A.M."/>
            <person name="Singh N.D."/>
            <person name="Abad J.P."/>
            <person name="Abt D.N."/>
            <person name="Adryan B."/>
            <person name="Aguade M."/>
            <person name="Akashi H."/>
            <person name="Anderson W.W."/>
            <person name="Aquadro C.F."/>
            <person name="Ardell D.H."/>
            <person name="Arguello R."/>
            <person name="Artieri C.G."/>
            <person name="Barbash D.A."/>
            <person name="Barker D."/>
            <person name="Barsanti P."/>
            <person name="Batterham P."/>
            <person name="Batzoglou S."/>
            <person name="Begun D."/>
            <person name="Bhutkar A."/>
            <person name="Blanco E."/>
            <person name="Bosak S.A."/>
            <person name="Bradley R.K."/>
            <person name="Brand A.D."/>
            <person name="Brent M.R."/>
            <person name="Brooks A.N."/>
            <person name="Brown R.H."/>
            <person name="Butlin R.K."/>
            <person name="Caggese C."/>
            <person name="Calvi B.R."/>
            <person name="Bernardo de Carvalho A."/>
            <person name="Caspi A."/>
            <person name="Castrezana S."/>
            <person name="Celniker S.E."/>
            <person name="Chang J.L."/>
            <person name="Chapple C."/>
            <person name="Chatterji S."/>
            <person name="Chinwalla A."/>
            <person name="Civetta A."/>
            <person name="Clifton S.W."/>
            <person name="Comeron J.M."/>
            <person name="Costello J.C."/>
            <person name="Coyne J.A."/>
            <person name="Daub J."/>
            <person name="David R.G."/>
            <person name="Delcher A.L."/>
            <person name="Delehaunty K."/>
            <person name="Do C.B."/>
            <person name="Ebling H."/>
            <person name="Edwards K."/>
            <person name="Eickbush T."/>
            <person name="Evans J.D."/>
            <person name="Filipski A."/>
            <person name="Findeiss S."/>
            <person name="Freyhult E."/>
            <person name="Fulton L."/>
            <person name="Fulton R."/>
            <person name="Garcia A.C."/>
            <person name="Gardiner A."/>
            <person name="Garfield D.A."/>
            <person name="Garvin B.E."/>
            <person name="Gibson G."/>
            <person name="Gilbert D."/>
            <person name="Gnerre S."/>
            <person name="Godfrey J."/>
            <person name="Good R."/>
            <person name="Gotea V."/>
            <person name="Gravely B."/>
            <person name="Greenberg A.J."/>
            <person name="Griffiths-Jones S."/>
            <person name="Gross S."/>
            <person name="Guigo R."/>
            <person name="Gustafson E.A."/>
            <person name="Haerty W."/>
            <person name="Hahn M.W."/>
            <person name="Halligan D.L."/>
            <person name="Halpern A.L."/>
            <person name="Halter G.M."/>
            <person name="Han M.V."/>
            <person name="Heger A."/>
            <person name="Hillier L."/>
            <person name="Hinrichs A.S."/>
            <person name="Holmes I."/>
            <person name="Hoskins R.A."/>
            <person name="Hubisz M.J."/>
            <person name="Hultmark D."/>
            <person name="Huntley M.A."/>
            <person name="Jaffe D.B."/>
            <person name="Jagadeeshan S."/>
            <person name="Jeck W.R."/>
            <person name="Johnson J."/>
            <person name="Jones C.D."/>
            <person name="Jordan W.C."/>
            <person name="Karpen G.H."/>
            <person name="Kataoka E."/>
            <person name="Keightley P.D."/>
            <person name="Kheradpour P."/>
            <person name="Kirkness E.F."/>
            <person name="Koerich L.B."/>
            <person name="Kristiansen K."/>
            <person name="Kudrna D."/>
            <person name="Kulathinal R.J."/>
            <person name="Kumar S."/>
            <person name="Kwok R."/>
            <person name="Lander E."/>
            <person name="Langley C.H."/>
            <person name="Lapoint R."/>
            <person name="Lazzaro B.P."/>
            <person name="Lee S.J."/>
            <person name="Levesque L."/>
            <person name="Li R."/>
            <person name="Lin C.F."/>
            <person name="Lin M.F."/>
            <person name="Lindblad-Toh K."/>
            <person name="Llopart A."/>
            <person name="Long M."/>
            <person name="Low L."/>
            <person name="Lozovsky E."/>
            <person name="Lu J."/>
            <person name="Luo M."/>
            <person name="Machado C.A."/>
            <person name="Makalowski W."/>
            <person name="Marzo M."/>
            <person name="Matsuda M."/>
            <person name="Matzkin L."/>
            <person name="McAllister B."/>
            <person name="McBride C.S."/>
            <person name="McKernan B."/>
            <person name="McKernan K."/>
            <person name="Mendez-Lago M."/>
            <person name="Minx P."/>
            <person name="Mollenhauer M.U."/>
            <person name="Montooth K."/>
            <person name="Mount S.M."/>
            <person name="Mu X."/>
            <person name="Myers E."/>
            <person name="Negre B."/>
            <person name="Newfeld S."/>
            <person name="Nielsen R."/>
            <person name="Noor M.A."/>
            <person name="O'Grady P."/>
            <person name="Pachter L."/>
            <person name="Papaceit M."/>
            <person name="Parisi M.J."/>
            <person name="Parisi M."/>
            <person name="Parts L."/>
            <person name="Pedersen J.S."/>
            <person name="Pesole G."/>
            <person name="Phillippy A.M."/>
            <person name="Ponting C.P."/>
            <person name="Pop M."/>
            <person name="Porcelli D."/>
            <person name="Powell J.R."/>
            <person name="Prohaska S."/>
            <person name="Pruitt K."/>
            <person name="Puig M."/>
            <person name="Quesneville H."/>
            <person name="Ram K.R."/>
            <person name="Rand D."/>
            <person name="Rasmussen M.D."/>
            <person name="Reed L.K."/>
            <person name="Reenan R."/>
            <person name="Reily A."/>
            <person name="Remington K.A."/>
            <person name="Rieger T.T."/>
            <person name="Ritchie M.G."/>
            <person name="Robin C."/>
            <person name="Rogers Y.H."/>
            <person name="Rohde C."/>
            <person name="Rozas J."/>
            <person name="Rubenfield M.J."/>
            <person name="Ruiz A."/>
            <person name="Russo S."/>
            <person name="Salzberg S.L."/>
            <person name="Sanchez-Gracia A."/>
            <person name="Saranga D.J."/>
            <person name="Sato H."/>
            <person name="Schaeffer S.W."/>
            <person name="Schatz M.C."/>
            <person name="Schlenke T."/>
            <person name="Schwartz R."/>
            <person name="Segarra C."/>
            <person name="Singh R.S."/>
            <person name="Sirot L."/>
            <person name="Sirota M."/>
            <person name="Sisneros N.B."/>
            <person name="Smith C.D."/>
            <person name="Smith T.F."/>
            <person name="Spieth J."/>
            <person name="Stage D.E."/>
            <person name="Stark A."/>
            <person name="Stephan W."/>
            <person name="Strausberg R.L."/>
            <person name="Strempel S."/>
            <person name="Sturgill D."/>
            <person name="Sutton G."/>
            <person name="Sutton G.G."/>
            <person name="Tao W."/>
            <person name="Teichmann S."/>
            <person name="Tobari Y.N."/>
            <person name="Tomimura Y."/>
            <person name="Tsolas J.M."/>
            <person name="Valente V.L."/>
            <person name="Venter E."/>
            <person name="Venter J.C."/>
            <person name="Vicario S."/>
            <person name="Vieira F.G."/>
            <person name="Vilella A.J."/>
            <person name="Villasante A."/>
            <person name="Walenz B."/>
            <person name="Wang J."/>
            <person name="Wasserman M."/>
            <person name="Watts T."/>
            <person name="Wilson D."/>
            <person name="Wilson R.K."/>
            <person name="Wing R.A."/>
            <person name="Wolfner M.F."/>
            <person name="Wong A."/>
            <person name="Wong G.K."/>
            <person name="Wu C.I."/>
            <person name="Wu G."/>
            <person name="Yamamoto D."/>
            <person name="Yang H.P."/>
            <person name="Yang S.P."/>
            <person name="Yorke J.A."/>
            <person name="Yoshida K."/>
            <person name="Zdobnov E."/>
            <person name="Zhang P."/>
            <person name="Zhang Y."/>
            <person name="Zimin A.V."/>
            <person name="Baldwin J."/>
            <person name="Abdouelleil A."/>
            <person name="Abdulkadir J."/>
            <person name="Abebe A."/>
            <person name="Abera B."/>
            <person name="Abreu J."/>
            <person name="Acer S.C."/>
            <person name="Aftuck L."/>
            <person name="Alexander A."/>
            <person name="An P."/>
            <person name="Anderson E."/>
            <person name="Anderson S."/>
            <person name="Arachi H."/>
            <person name="Azer M."/>
            <person name="Bachantsang P."/>
            <person name="Barry A."/>
            <person name="Bayul T."/>
            <person name="Berlin A."/>
            <person name="Bessette D."/>
            <person name="Bloom T."/>
            <person name="Blye J."/>
            <person name="Boguslavskiy L."/>
            <person name="Bonnet C."/>
            <person name="Boukhgalter B."/>
            <person name="Bourzgui I."/>
            <person name="Brown A."/>
            <person name="Cahill P."/>
            <person name="Channer S."/>
            <person name="Cheshatsang Y."/>
            <person name="Chuda L."/>
            <person name="Citroen M."/>
            <person name="Collymore A."/>
            <person name="Cooke P."/>
            <person name="Costello M."/>
            <person name="D'Aco K."/>
            <person name="Daza R."/>
            <person name="De Haan G."/>
            <person name="DeGray S."/>
            <person name="DeMaso C."/>
            <person name="Dhargay N."/>
            <person name="Dooley K."/>
            <person name="Dooley E."/>
            <person name="Doricent M."/>
            <person name="Dorje P."/>
            <person name="Dorjee K."/>
            <person name="Dupes A."/>
            <person name="Elong R."/>
            <person name="Falk J."/>
            <person name="Farina A."/>
            <person name="Faro S."/>
            <person name="Ferguson D."/>
            <person name="Fisher S."/>
            <person name="Foley C.D."/>
            <person name="Franke A."/>
            <person name="Friedrich D."/>
            <person name="Gadbois L."/>
            <person name="Gearin G."/>
            <person name="Gearin C.R."/>
            <person name="Giannoukos G."/>
            <person name="Goode T."/>
            <person name="Graham J."/>
            <person name="Grandbois E."/>
            <person name="Grewal S."/>
            <person name="Gyaltsen K."/>
            <person name="Hafez N."/>
            <person name="Hagos B."/>
            <person name="Hall J."/>
            <person name="Henson C."/>
            <person name="Hollinger A."/>
            <person name="Honan T."/>
            <person name="Huard M.D."/>
            <person name="Hughes L."/>
            <person name="Hurhula B."/>
            <person name="Husby M.E."/>
            <person name="Kamat A."/>
            <person name="Kanga B."/>
            <person name="Kashin S."/>
            <person name="Khazanovich D."/>
            <person name="Kisner P."/>
            <person name="Lance K."/>
            <person name="Lara M."/>
            <person name="Lee W."/>
            <person name="Lennon N."/>
            <person name="Letendre F."/>
            <person name="LeVine R."/>
            <person name="Lipovsky A."/>
            <person name="Liu X."/>
            <person name="Liu J."/>
            <person name="Liu S."/>
            <person name="Lokyitsang T."/>
            <person name="Lokyitsang Y."/>
            <person name="Lubonja R."/>
            <person name="Lui A."/>
            <person name="MacDonald P."/>
            <person name="Magnisalis V."/>
            <person name="Maru K."/>
            <person name="Matthews C."/>
            <person name="McCusker W."/>
            <person name="McDonough S."/>
            <person name="Mehta T."/>
            <person name="Meldrim J."/>
            <person name="Meneus L."/>
            <person name="Mihai O."/>
            <person name="Mihalev A."/>
            <person name="Mihova T."/>
            <person name="Mittelman R."/>
            <person name="Mlenga V."/>
            <person name="Montmayeur A."/>
            <person name="Mulrain L."/>
            <person name="Navidi A."/>
            <person name="Naylor J."/>
            <person name="Negash T."/>
            <person name="Nguyen T."/>
            <person name="Nguyen N."/>
            <person name="Nicol R."/>
            <person name="Norbu C."/>
            <person name="Norbu N."/>
            <person name="Novod N."/>
            <person name="O'Neill B."/>
            <person name="Osman S."/>
            <person name="Markiewicz E."/>
            <person name="Oyono O.L."/>
            <person name="Patti C."/>
            <person name="Phunkhang P."/>
            <person name="Pierre F."/>
            <person name="Priest M."/>
            <person name="Raghuraman S."/>
            <person name="Rege F."/>
            <person name="Reyes R."/>
            <person name="Rise C."/>
            <person name="Rogov P."/>
            <person name="Ross K."/>
            <person name="Ryan E."/>
            <person name="Settipalli S."/>
            <person name="Shea T."/>
            <person name="Sherpa N."/>
            <person name="Shi L."/>
            <person name="Shih D."/>
            <person name="Sparrow T."/>
            <person name="Spaulding J."/>
            <person name="Stalker J."/>
            <person name="Stange-Thomann N."/>
            <person name="Stavropoulos S."/>
            <person name="Stone C."/>
            <person name="Strader C."/>
            <person name="Tesfaye S."/>
            <person name="Thomson T."/>
            <person name="Thoulutsang Y."/>
            <person name="Thoulutsang D."/>
            <person name="Topham K."/>
            <person name="Topping I."/>
            <person name="Tsamla T."/>
            <person name="Vassiliev H."/>
            <person name="Vo A."/>
            <person name="Wangchuk T."/>
            <person name="Wangdi T."/>
            <person name="Weiand M."/>
            <person name="Wilkinson J."/>
            <person name="Wilson A."/>
            <person name="Yadav S."/>
            <person name="Young G."/>
            <person name="Yu Q."/>
            <person name="Zembek L."/>
            <person name="Zhong D."/>
            <person name="Zimmer A."/>
            <person name="Zwirko Z."/>
            <person name="Jaffe D.B."/>
            <person name="Alvarez P."/>
            <person name="Brockman W."/>
            <person name="Butler J."/>
            <person name="Chin C."/>
            <person name="Gnerre S."/>
            <person name="Grabherr M."/>
            <person name="Kleber M."/>
            <person name="Mauceli E."/>
            <person name="MacCallum I."/>
        </authorList>
    </citation>
    <scope>NUCLEOTIDE SEQUENCE [LARGE SCALE GENOMIC DNA]</scope>
    <source>
        <strain evidence="6">Tucson 15287-2541.00</strain>
    </source>
</reference>
<sequence length="212" mass="24063">MDLYYSPLTSDCRSILMIGKALNIQFNKTVLNVAEQEHQKPEFAKINPQRAIPTIVDNGLTLCESRAILIYLVEKYAKDDALYPKDPKGRAVVNQRLFFDVGTLYKSFADYFYPQFTKKQPADPELLKKLQEAVGFLNAFLEGQQYVAGDRLTIADISILATVSTIAMANFDLGKYPNVTRWYENAKKVTPGWDENEKGLIEGRALLEKLKQ</sequence>
<keyword evidence="6" id="KW-1185">Reference proteome</keyword>
<dbReference type="Proteomes" id="UP000001070">
    <property type="component" value="Unassembled WGS sequence"/>
</dbReference>
<accession>B4JS31</accession>
<protein>
    <submittedName>
        <fullName evidence="5">GH18970</fullName>
    </submittedName>
</protein>
<evidence type="ECO:0000256" key="1">
    <source>
        <dbReference type="ARBA" id="ARBA00011738"/>
    </source>
</evidence>
<dbReference type="GO" id="GO:0004364">
    <property type="term" value="F:glutathione transferase activity"/>
    <property type="evidence" value="ECO:0007669"/>
    <property type="project" value="TreeGrafter"/>
</dbReference>
<dbReference type="InterPro" id="IPR010987">
    <property type="entry name" value="Glutathione-S-Trfase_C-like"/>
</dbReference>
<dbReference type="eggNOG" id="KOG0867">
    <property type="taxonomic scope" value="Eukaryota"/>
</dbReference>
<dbReference type="SUPFAM" id="SSF52833">
    <property type="entry name" value="Thioredoxin-like"/>
    <property type="match status" value="1"/>
</dbReference>
<proteinExistence type="inferred from homology"/>
<dbReference type="Pfam" id="PF00043">
    <property type="entry name" value="GST_C"/>
    <property type="match status" value="1"/>
</dbReference>
<name>B4JS31_DROGR</name>
<dbReference type="InterPro" id="IPR040079">
    <property type="entry name" value="Glutathione_S-Trfase"/>
</dbReference>
<dbReference type="EMBL" id="CH916373">
    <property type="protein sequence ID" value="EDV94571.1"/>
    <property type="molecule type" value="Genomic_DNA"/>
</dbReference>
<feature type="domain" description="GST N-terminal" evidence="3">
    <location>
        <begin position="1"/>
        <end position="80"/>
    </location>
</feature>
<dbReference type="AlphaFoldDB" id="B4JS31"/>
<dbReference type="PROSITE" id="PS50405">
    <property type="entry name" value="GST_CTER"/>
    <property type="match status" value="1"/>
</dbReference>
<organism evidence="6">
    <name type="scientific">Drosophila grimshawi</name>
    <name type="common">Hawaiian fruit fly</name>
    <name type="synonym">Idiomyia grimshawi</name>
    <dbReference type="NCBI Taxonomy" id="7222"/>
    <lineage>
        <taxon>Eukaryota</taxon>
        <taxon>Metazoa</taxon>
        <taxon>Ecdysozoa</taxon>
        <taxon>Arthropoda</taxon>
        <taxon>Hexapoda</taxon>
        <taxon>Insecta</taxon>
        <taxon>Pterygota</taxon>
        <taxon>Neoptera</taxon>
        <taxon>Endopterygota</taxon>
        <taxon>Diptera</taxon>
        <taxon>Brachycera</taxon>
        <taxon>Muscomorpha</taxon>
        <taxon>Ephydroidea</taxon>
        <taxon>Drosophilidae</taxon>
        <taxon>Drosophila</taxon>
        <taxon>Hawaiian Drosophila</taxon>
    </lineage>
</organism>